<reference evidence="1 2" key="1">
    <citation type="submission" date="2016-07" db="EMBL/GenBank/DDBJ databases">
        <title>Pervasive Adenine N6-methylation of Active Genes in Fungi.</title>
        <authorList>
            <consortium name="DOE Joint Genome Institute"/>
            <person name="Mondo S.J."/>
            <person name="Dannebaum R.O."/>
            <person name="Kuo R.C."/>
            <person name="Labutti K."/>
            <person name="Haridas S."/>
            <person name="Kuo A."/>
            <person name="Salamov A."/>
            <person name="Ahrendt S.R."/>
            <person name="Lipzen A."/>
            <person name="Sullivan W."/>
            <person name="Andreopoulos W.B."/>
            <person name="Clum A."/>
            <person name="Lindquist E."/>
            <person name="Daum C."/>
            <person name="Ramamoorthy G.K."/>
            <person name="Gryganskyi A."/>
            <person name="Culley D."/>
            <person name="Magnuson J.K."/>
            <person name="James T.Y."/>
            <person name="O'Malley M.A."/>
            <person name="Stajich J.E."/>
            <person name="Spatafora J.W."/>
            <person name="Visel A."/>
            <person name="Grigoriev I.V."/>
        </authorList>
    </citation>
    <scope>NUCLEOTIDE SEQUENCE [LARGE SCALE GENOMIC DNA]</scope>
    <source>
        <strain evidence="1 2">NRRL 2496</strain>
    </source>
</reference>
<dbReference type="EMBL" id="MCGN01000006">
    <property type="protein sequence ID" value="ORY95335.1"/>
    <property type="molecule type" value="Genomic_DNA"/>
</dbReference>
<keyword evidence="2" id="KW-1185">Reference proteome</keyword>
<name>A0A1X2H9K5_SYNRA</name>
<evidence type="ECO:0000313" key="1">
    <source>
        <dbReference type="EMBL" id="ORY95335.1"/>
    </source>
</evidence>
<evidence type="ECO:0000313" key="2">
    <source>
        <dbReference type="Proteomes" id="UP000242180"/>
    </source>
</evidence>
<dbReference type="Proteomes" id="UP000242180">
    <property type="component" value="Unassembled WGS sequence"/>
</dbReference>
<protein>
    <submittedName>
        <fullName evidence="1">Uncharacterized protein</fullName>
    </submittedName>
</protein>
<comment type="caution">
    <text evidence="1">The sequence shown here is derived from an EMBL/GenBank/DDBJ whole genome shotgun (WGS) entry which is preliminary data.</text>
</comment>
<proteinExistence type="predicted"/>
<sequence>MRYTLEAQDSREGGLYILAQARGVNLEFEKRLGAVFGYFWAGGPDRLITKGGTVYRDAILNSLVWLRMPAKSCTRAYSTLLLANCGKQAIMETLKSRYSSVDGPNRKKVFVSYAELYDSLKKTMPELADFITRREMTIMVNKEKHFGESVRTRAESGQQKRACPAVTPSAAFMRHCNTAVGTWKNVGYIRKSPSSESDARRIKCLSQTATKLQQKTLCQYVYASLCCDSTSRMVKWDFVVHPLLYKLAGVHGGMQGMLQMVTKQWLTDDPAELRRFLWIYKQVKEIIVDYKGDIKIFNRHQLLQRGLTAKFKSCIRTREQHIRCR</sequence>
<accession>A0A1X2H9K5</accession>
<gene>
    <name evidence="1" type="ORF">BCR43DRAFT_549012</name>
</gene>
<dbReference type="InParanoid" id="A0A1X2H9K5"/>
<organism evidence="1 2">
    <name type="scientific">Syncephalastrum racemosum</name>
    <name type="common">Filamentous fungus</name>
    <dbReference type="NCBI Taxonomy" id="13706"/>
    <lineage>
        <taxon>Eukaryota</taxon>
        <taxon>Fungi</taxon>
        <taxon>Fungi incertae sedis</taxon>
        <taxon>Mucoromycota</taxon>
        <taxon>Mucoromycotina</taxon>
        <taxon>Mucoromycetes</taxon>
        <taxon>Mucorales</taxon>
        <taxon>Syncephalastraceae</taxon>
        <taxon>Syncephalastrum</taxon>
    </lineage>
</organism>
<dbReference type="AlphaFoldDB" id="A0A1X2H9K5"/>